<sequence>MLEDKLVAEQIVHSLPFFQSLLREGCARVDAIVRADVLDVEVKGKYKTGVTDYVTRADIELGKLYANQIGLNFPEWGCILEDGVEKINADELSEKKVIVFFDPVDGTRLLAQGLSGSSSMAAVAVRENDYFTPVLGSMKLFSGEEMYGYKVLDRCETSGFTYSTRTRDELIFCRSDTDRQGFLTPLCRELSYTQVILRGVAPKMSAMLDGKIDFFVFEPGITYWDIFPVMGILNACGGKAVDWRGEQIAYDGLSKSVEHGFLAIAPGVDYGEIMGRVSAIYSRLK</sequence>
<name>A0A1F6V6B8_9BACT</name>
<dbReference type="Pfam" id="PF00459">
    <property type="entry name" value="Inositol_P"/>
    <property type="match status" value="1"/>
</dbReference>
<feature type="binding site" evidence="1">
    <location>
        <position position="105"/>
    </location>
    <ligand>
        <name>Mg(2+)</name>
        <dbReference type="ChEBI" id="CHEBI:18420"/>
        <label>1</label>
        <note>catalytic</note>
    </ligand>
</feature>
<dbReference type="EMBL" id="MFTJ01000032">
    <property type="protein sequence ID" value="OGI65026.1"/>
    <property type="molecule type" value="Genomic_DNA"/>
</dbReference>
<dbReference type="PANTHER" id="PTHR43028">
    <property type="entry name" value="3'(2'),5'-BISPHOSPHATE NUCLEOTIDASE 1"/>
    <property type="match status" value="1"/>
</dbReference>
<evidence type="ECO:0000313" key="2">
    <source>
        <dbReference type="EMBL" id="OGI65026.1"/>
    </source>
</evidence>
<dbReference type="InterPro" id="IPR050725">
    <property type="entry name" value="CysQ/Inositol_MonoPase"/>
</dbReference>
<organism evidence="2 3">
    <name type="scientific">Candidatus Nomurabacteria bacterium RIFCSPHIGHO2_01_FULL_39_10</name>
    <dbReference type="NCBI Taxonomy" id="1801733"/>
    <lineage>
        <taxon>Bacteria</taxon>
        <taxon>Candidatus Nomuraibacteriota</taxon>
    </lineage>
</organism>
<evidence type="ECO:0000313" key="3">
    <source>
        <dbReference type="Proteomes" id="UP000178700"/>
    </source>
</evidence>
<dbReference type="PANTHER" id="PTHR43028:SF5">
    <property type="entry name" value="3'(2'),5'-BISPHOSPHATE NUCLEOTIDASE 1"/>
    <property type="match status" value="1"/>
</dbReference>
<comment type="cofactor">
    <cofactor evidence="1">
        <name>Mg(2+)</name>
        <dbReference type="ChEBI" id="CHEBI:18420"/>
    </cofactor>
</comment>
<dbReference type="GO" id="GO:0046872">
    <property type="term" value="F:metal ion binding"/>
    <property type="evidence" value="ECO:0007669"/>
    <property type="project" value="UniProtKB-KW"/>
</dbReference>
<keyword evidence="1" id="KW-0479">Metal-binding</keyword>
<dbReference type="SUPFAM" id="SSF56655">
    <property type="entry name" value="Carbohydrate phosphatase"/>
    <property type="match status" value="1"/>
</dbReference>
<reference evidence="2 3" key="1">
    <citation type="journal article" date="2016" name="Nat. Commun.">
        <title>Thousands of microbial genomes shed light on interconnected biogeochemical processes in an aquifer system.</title>
        <authorList>
            <person name="Anantharaman K."/>
            <person name="Brown C.T."/>
            <person name="Hug L.A."/>
            <person name="Sharon I."/>
            <person name="Castelle C.J."/>
            <person name="Probst A.J."/>
            <person name="Thomas B.C."/>
            <person name="Singh A."/>
            <person name="Wilkins M.J."/>
            <person name="Karaoz U."/>
            <person name="Brodie E.L."/>
            <person name="Williams K.H."/>
            <person name="Hubbard S.S."/>
            <person name="Banfield J.F."/>
        </authorList>
    </citation>
    <scope>NUCLEOTIDE SEQUENCE [LARGE SCALE GENOMIC DNA]</scope>
</reference>
<feature type="binding site" evidence="1">
    <location>
        <position position="225"/>
    </location>
    <ligand>
        <name>Mg(2+)</name>
        <dbReference type="ChEBI" id="CHEBI:18420"/>
        <label>1</label>
        <note>catalytic</note>
    </ligand>
</feature>
<accession>A0A1F6V6B8</accession>
<keyword evidence="1" id="KW-0460">Magnesium</keyword>
<proteinExistence type="predicted"/>
<dbReference type="Proteomes" id="UP000178700">
    <property type="component" value="Unassembled WGS sequence"/>
</dbReference>
<gene>
    <name evidence="2" type="ORF">A2642_00625</name>
</gene>
<dbReference type="Gene3D" id="3.30.540.10">
    <property type="entry name" value="Fructose-1,6-Bisphosphatase, subunit A, domain 1"/>
    <property type="match status" value="1"/>
</dbReference>
<protein>
    <recommendedName>
        <fullName evidence="4">Inositol monophosphatase</fullName>
    </recommendedName>
</protein>
<feature type="binding site" evidence="1">
    <location>
        <position position="102"/>
    </location>
    <ligand>
        <name>Mg(2+)</name>
        <dbReference type="ChEBI" id="CHEBI:18420"/>
        <label>1</label>
        <note>catalytic</note>
    </ligand>
</feature>
<evidence type="ECO:0000256" key="1">
    <source>
        <dbReference type="PIRSR" id="PIRSR600760-2"/>
    </source>
</evidence>
<dbReference type="Gene3D" id="3.40.190.80">
    <property type="match status" value="1"/>
</dbReference>
<feature type="binding site" evidence="1">
    <location>
        <position position="81"/>
    </location>
    <ligand>
        <name>Mg(2+)</name>
        <dbReference type="ChEBI" id="CHEBI:18420"/>
        <label>1</label>
        <note>catalytic</note>
    </ligand>
</feature>
<evidence type="ECO:0008006" key="4">
    <source>
        <dbReference type="Google" id="ProtNLM"/>
    </source>
</evidence>
<dbReference type="AlphaFoldDB" id="A0A1F6V6B8"/>
<dbReference type="InterPro" id="IPR000760">
    <property type="entry name" value="Inositol_monophosphatase-like"/>
</dbReference>
<comment type="caution">
    <text evidence="2">The sequence shown here is derived from an EMBL/GenBank/DDBJ whole genome shotgun (WGS) entry which is preliminary data.</text>
</comment>